<comment type="similarity">
    <text evidence="4">Belongs to the ubiquitin-conjugating enzyme family.</text>
</comment>
<dbReference type="Gene3D" id="3.10.110.10">
    <property type="entry name" value="Ubiquitin Conjugating Enzyme"/>
    <property type="match status" value="1"/>
</dbReference>
<dbReference type="EMBL" id="JBFDAA010000008">
    <property type="protein sequence ID" value="KAL1130007.1"/>
    <property type="molecule type" value="Genomic_DNA"/>
</dbReference>
<accession>A0ABD0YFG7</accession>
<sequence>MTTLARRRIMKDFQRPPDSPYYEGTFRFQMDFDENYPNTPPKMKFLTTVFHPNVYSTGEICVDLLGSGWSSIHDVLSLLISIQSLLTDPNPDSPANIEAANLYINNRKEFDKRVCKCVLDSYCNSG</sequence>
<dbReference type="InterPro" id="IPR000608">
    <property type="entry name" value="UBC"/>
</dbReference>
<gene>
    <name evidence="6" type="ORF">AAG570_012950</name>
</gene>
<dbReference type="AlphaFoldDB" id="A0ABD0YFG7"/>
<dbReference type="SUPFAM" id="SSF54495">
    <property type="entry name" value="UBC-like"/>
    <property type="match status" value="1"/>
</dbReference>
<dbReference type="GO" id="GO:0005524">
    <property type="term" value="F:ATP binding"/>
    <property type="evidence" value="ECO:0007669"/>
    <property type="project" value="UniProtKB-UniRule"/>
</dbReference>
<dbReference type="Proteomes" id="UP001558652">
    <property type="component" value="Unassembled WGS sequence"/>
</dbReference>
<dbReference type="PROSITE" id="PS50127">
    <property type="entry name" value="UBC_2"/>
    <property type="match status" value="1"/>
</dbReference>
<organism evidence="6 7">
    <name type="scientific">Ranatra chinensis</name>
    <dbReference type="NCBI Taxonomy" id="642074"/>
    <lineage>
        <taxon>Eukaryota</taxon>
        <taxon>Metazoa</taxon>
        <taxon>Ecdysozoa</taxon>
        <taxon>Arthropoda</taxon>
        <taxon>Hexapoda</taxon>
        <taxon>Insecta</taxon>
        <taxon>Pterygota</taxon>
        <taxon>Neoptera</taxon>
        <taxon>Paraneoptera</taxon>
        <taxon>Hemiptera</taxon>
        <taxon>Heteroptera</taxon>
        <taxon>Panheteroptera</taxon>
        <taxon>Nepomorpha</taxon>
        <taxon>Nepidae</taxon>
        <taxon>Ranatrinae</taxon>
        <taxon>Ranatra</taxon>
    </lineage>
</organism>
<feature type="active site" description="Glycyl thioester intermediate" evidence="3">
    <location>
        <position position="61"/>
    </location>
</feature>
<dbReference type="Pfam" id="PF00179">
    <property type="entry name" value="UQ_con"/>
    <property type="match status" value="1"/>
</dbReference>
<proteinExistence type="inferred from homology"/>
<evidence type="ECO:0000259" key="5">
    <source>
        <dbReference type="PROSITE" id="PS50127"/>
    </source>
</evidence>
<feature type="domain" description="UBC core" evidence="5">
    <location>
        <begin position="1"/>
        <end position="123"/>
    </location>
</feature>
<dbReference type="InterPro" id="IPR016135">
    <property type="entry name" value="UBQ-conjugating_enzyme/RWD"/>
</dbReference>
<keyword evidence="2 4" id="KW-0833">Ubl conjugation pathway</keyword>
<keyword evidence="1" id="KW-0808">Transferase</keyword>
<keyword evidence="4" id="KW-0547">Nucleotide-binding</keyword>
<dbReference type="GO" id="GO:0016740">
    <property type="term" value="F:transferase activity"/>
    <property type="evidence" value="ECO:0007669"/>
    <property type="project" value="UniProtKB-KW"/>
</dbReference>
<dbReference type="InterPro" id="IPR050113">
    <property type="entry name" value="Ub_conjugating_enzyme"/>
</dbReference>
<name>A0ABD0YFG7_9HEMI</name>
<evidence type="ECO:0000256" key="4">
    <source>
        <dbReference type="RuleBase" id="RU362109"/>
    </source>
</evidence>
<reference evidence="6 7" key="1">
    <citation type="submission" date="2024-07" db="EMBL/GenBank/DDBJ databases">
        <title>Chromosome-level genome assembly of the water stick insect Ranatra chinensis (Heteroptera: Nepidae).</title>
        <authorList>
            <person name="Liu X."/>
        </authorList>
    </citation>
    <scope>NUCLEOTIDE SEQUENCE [LARGE SCALE GENOMIC DNA]</scope>
    <source>
        <strain evidence="6">Cailab_2021Rc</strain>
        <tissue evidence="6">Muscle</tissue>
    </source>
</reference>
<keyword evidence="4" id="KW-0067">ATP-binding</keyword>
<comment type="caution">
    <text evidence="6">The sequence shown here is derived from an EMBL/GenBank/DDBJ whole genome shotgun (WGS) entry which is preliminary data.</text>
</comment>
<evidence type="ECO:0000256" key="2">
    <source>
        <dbReference type="ARBA" id="ARBA00022786"/>
    </source>
</evidence>
<dbReference type="PANTHER" id="PTHR24067">
    <property type="entry name" value="UBIQUITIN-CONJUGATING ENZYME E2"/>
    <property type="match status" value="1"/>
</dbReference>
<dbReference type="PROSITE" id="PS00183">
    <property type="entry name" value="UBC_1"/>
    <property type="match status" value="1"/>
</dbReference>
<dbReference type="SMART" id="SM00212">
    <property type="entry name" value="UBCc"/>
    <property type="match status" value="1"/>
</dbReference>
<evidence type="ECO:0000313" key="6">
    <source>
        <dbReference type="EMBL" id="KAL1130007.1"/>
    </source>
</evidence>
<keyword evidence="7" id="KW-1185">Reference proteome</keyword>
<evidence type="ECO:0000256" key="1">
    <source>
        <dbReference type="ARBA" id="ARBA00022679"/>
    </source>
</evidence>
<evidence type="ECO:0000313" key="7">
    <source>
        <dbReference type="Proteomes" id="UP001558652"/>
    </source>
</evidence>
<evidence type="ECO:0000256" key="3">
    <source>
        <dbReference type="PROSITE-ProRule" id="PRU10133"/>
    </source>
</evidence>
<dbReference type="InterPro" id="IPR023313">
    <property type="entry name" value="UBQ-conjugating_AS"/>
</dbReference>
<protein>
    <recommendedName>
        <fullName evidence="5">UBC core domain-containing protein</fullName>
    </recommendedName>
</protein>